<dbReference type="EMBL" id="CP078076">
    <property type="protein sequence ID" value="UPL10401.1"/>
    <property type="molecule type" value="Genomic_DNA"/>
</dbReference>
<dbReference type="RefSeq" id="WP_247982404.1">
    <property type="nucleotide sequence ID" value="NZ_CP078076.1"/>
</dbReference>
<protein>
    <recommendedName>
        <fullName evidence="3">XRE family transcriptional regulator</fullName>
    </recommendedName>
</protein>
<name>A0ABY4IEJ5_9MICO</name>
<organism evidence="1 2">
    <name type="scientific">Microbacterium sufflavum</name>
    <dbReference type="NCBI Taxonomy" id="2851649"/>
    <lineage>
        <taxon>Bacteria</taxon>
        <taxon>Bacillati</taxon>
        <taxon>Actinomycetota</taxon>
        <taxon>Actinomycetes</taxon>
        <taxon>Micrococcales</taxon>
        <taxon>Microbacteriaceae</taxon>
        <taxon>Microbacterium</taxon>
    </lineage>
</organism>
<accession>A0ABY4IEJ5</accession>
<sequence>MEYTNGGVPRPPGRSAFARALRDAINARPVTLSWLQRQLKARGNRVSMATLSYWRSGSRRPEGAQSLAALADIEDLLGLEDAALSRLLRPNRTGPLGVSGFPIDHREIEQAVIDAYTAMGSPYPDTSRELTTHSVTDVDERGNVSFCSTRSIVQSTTGTIHAIPFLEIMPGLPSPAPILRAVSGGRFTRHYSHPGGEVHGALFELDLPLEAPDTAMVEWSVEYPPGSPPSRDTGHAVGRQCRELLVWTRFHPDAVPDWCEEVVETPDGRSVSPVPLTRGTSVHQVRRAFGPGALQLRWGYGPADAEVQPG</sequence>
<proteinExistence type="predicted"/>
<evidence type="ECO:0000313" key="1">
    <source>
        <dbReference type="EMBL" id="UPL10401.1"/>
    </source>
</evidence>
<evidence type="ECO:0008006" key="3">
    <source>
        <dbReference type="Google" id="ProtNLM"/>
    </source>
</evidence>
<dbReference type="Proteomes" id="UP000831467">
    <property type="component" value="Chromosome"/>
</dbReference>
<reference evidence="1 2" key="1">
    <citation type="submission" date="2021-06" db="EMBL/GenBank/DDBJ databases">
        <title>Genome-based taxonomic framework of Microbacterium strains isolated from marine environment, the description of four new species and reclassification of four preexisting species.</title>
        <authorList>
            <person name="Lee S.D."/>
            <person name="Kim S.-M."/>
            <person name="Byeon Y.-S."/>
            <person name="Yang H.L."/>
            <person name="Kim I.S."/>
        </authorList>
    </citation>
    <scope>NUCLEOTIDE SEQUENCE [LARGE SCALE GENOMIC DNA]</scope>
    <source>
        <strain evidence="1 2">SSW1-51</strain>
    </source>
</reference>
<gene>
    <name evidence="1" type="ORF">KV394_04450</name>
</gene>
<keyword evidence="2" id="KW-1185">Reference proteome</keyword>
<evidence type="ECO:0000313" key="2">
    <source>
        <dbReference type="Proteomes" id="UP000831467"/>
    </source>
</evidence>